<comment type="caution">
    <text evidence="3">The sequence shown here is derived from an EMBL/GenBank/DDBJ whole genome shotgun (WGS) entry which is preliminary data.</text>
</comment>
<evidence type="ECO:0000259" key="2">
    <source>
        <dbReference type="PROSITE" id="PS50060"/>
    </source>
</evidence>
<dbReference type="Gene3D" id="2.60.120.200">
    <property type="match status" value="1"/>
</dbReference>
<gene>
    <name evidence="3" type="ORF">SNE40_010023</name>
</gene>
<keyword evidence="1" id="KW-1133">Transmembrane helix</keyword>
<protein>
    <recommendedName>
        <fullName evidence="2">MAM domain-containing protein</fullName>
    </recommendedName>
</protein>
<dbReference type="PANTHER" id="PTHR23282:SF101">
    <property type="entry name" value="MAM DOMAIN-CONTAINING PROTEIN"/>
    <property type="match status" value="1"/>
</dbReference>
<dbReference type="PANTHER" id="PTHR23282">
    <property type="entry name" value="APICAL ENDOSOMAL GLYCOPROTEIN PRECURSOR"/>
    <property type="match status" value="1"/>
</dbReference>
<organism evidence="3 4">
    <name type="scientific">Patella caerulea</name>
    <name type="common">Rayed Mediterranean limpet</name>
    <dbReference type="NCBI Taxonomy" id="87958"/>
    <lineage>
        <taxon>Eukaryota</taxon>
        <taxon>Metazoa</taxon>
        <taxon>Spiralia</taxon>
        <taxon>Lophotrochozoa</taxon>
        <taxon>Mollusca</taxon>
        <taxon>Gastropoda</taxon>
        <taxon>Patellogastropoda</taxon>
        <taxon>Patelloidea</taxon>
        <taxon>Patellidae</taxon>
        <taxon>Patella</taxon>
    </lineage>
</organism>
<dbReference type="SUPFAM" id="SSF49899">
    <property type="entry name" value="Concanavalin A-like lectins/glucanases"/>
    <property type="match status" value="1"/>
</dbReference>
<keyword evidence="1" id="KW-0812">Transmembrane</keyword>
<proteinExistence type="predicted"/>
<sequence>MPESGRSTFENCDYQSGNCGWHNVQSDDFDWVLGTGAAPSKMGPSHDHTTENYDKSGHYVYMQSSGQSPGNIAILESSVFRVPPFSNGQCKVRFFYHMYGKHVFRLQLDVREVCREANVSRTIIWNRFRRVKRNEWVYYVAPLVNISGSFVLRFTAFVGYLSEKGDIAVDDISLSPECFSSGNRFLL</sequence>
<feature type="domain" description="MAM" evidence="2">
    <location>
        <begin position="10"/>
        <end position="180"/>
    </location>
</feature>
<dbReference type="AlphaFoldDB" id="A0AAN8Q415"/>
<name>A0AAN8Q415_PATCE</name>
<keyword evidence="1" id="KW-0472">Membrane</keyword>
<evidence type="ECO:0000313" key="3">
    <source>
        <dbReference type="EMBL" id="KAK6182310.1"/>
    </source>
</evidence>
<accession>A0AAN8Q415</accession>
<feature type="transmembrane region" description="Helical" evidence="1">
    <location>
        <begin position="136"/>
        <end position="161"/>
    </location>
</feature>
<dbReference type="GO" id="GO:0016020">
    <property type="term" value="C:membrane"/>
    <property type="evidence" value="ECO:0007669"/>
    <property type="project" value="InterPro"/>
</dbReference>
<reference evidence="3 4" key="1">
    <citation type="submission" date="2024-01" db="EMBL/GenBank/DDBJ databases">
        <title>The genome of the rayed Mediterranean limpet Patella caerulea (Linnaeus, 1758).</title>
        <authorList>
            <person name="Anh-Thu Weber A."/>
            <person name="Halstead-Nussloch G."/>
        </authorList>
    </citation>
    <scope>NUCLEOTIDE SEQUENCE [LARGE SCALE GENOMIC DNA]</scope>
    <source>
        <strain evidence="3">AATW-2023a</strain>
        <tissue evidence="3">Whole specimen</tissue>
    </source>
</reference>
<dbReference type="Pfam" id="PF00629">
    <property type="entry name" value="MAM"/>
    <property type="match status" value="1"/>
</dbReference>
<dbReference type="PROSITE" id="PS50060">
    <property type="entry name" value="MAM_2"/>
    <property type="match status" value="1"/>
</dbReference>
<dbReference type="InterPro" id="IPR000998">
    <property type="entry name" value="MAM_dom"/>
</dbReference>
<dbReference type="Proteomes" id="UP001347796">
    <property type="component" value="Unassembled WGS sequence"/>
</dbReference>
<dbReference type="InterPro" id="IPR013320">
    <property type="entry name" value="ConA-like_dom_sf"/>
</dbReference>
<dbReference type="CDD" id="cd06263">
    <property type="entry name" value="MAM"/>
    <property type="match status" value="1"/>
</dbReference>
<dbReference type="InterPro" id="IPR051560">
    <property type="entry name" value="MAM_domain-containing"/>
</dbReference>
<keyword evidence="4" id="KW-1185">Reference proteome</keyword>
<dbReference type="SMART" id="SM00137">
    <property type="entry name" value="MAM"/>
    <property type="match status" value="1"/>
</dbReference>
<evidence type="ECO:0000313" key="4">
    <source>
        <dbReference type="Proteomes" id="UP001347796"/>
    </source>
</evidence>
<evidence type="ECO:0000256" key="1">
    <source>
        <dbReference type="SAM" id="Phobius"/>
    </source>
</evidence>
<dbReference type="EMBL" id="JAZGQO010000007">
    <property type="protein sequence ID" value="KAK6182310.1"/>
    <property type="molecule type" value="Genomic_DNA"/>
</dbReference>